<dbReference type="RefSeq" id="WP_013178368.1">
    <property type="nucleotide sequence ID" value="NC_014221.1"/>
</dbReference>
<evidence type="ECO:0000256" key="3">
    <source>
        <dbReference type="ARBA" id="ARBA00022723"/>
    </source>
</evidence>
<evidence type="ECO:0000313" key="10">
    <source>
        <dbReference type="EMBL" id="ADI15003.1"/>
    </source>
</evidence>
<evidence type="ECO:0000259" key="9">
    <source>
        <dbReference type="PROSITE" id="PS51819"/>
    </source>
</evidence>
<dbReference type="InterPro" id="IPR004360">
    <property type="entry name" value="Glyas_Fos-R_dOase_dom"/>
</dbReference>
<dbReference type="InterPro" id="IPR050383">
    <property type="entry name" value="GlyoxalaseI/FosfomycinResist"/>
</dbReference>
<dbReference type="NCBIfam" id="TIGR02295">
    <property type="entry name" value="HpaD"/>
    <property type="match status" value="1"/>
</dbReference>
<reference evidence="10 11" key="2">
    <citation type="journal article" date="2011" name="Stand. Genomic Sci.">
        <title>Complete genome sequence of Truepera radiovictrix type strain (RQ-24).</title>
        <authorList>
            <person name="Ivanova N."/>
            <person name="Rohde C."/>
            <person name="Munk C."/>
            <person name="Nolan M."/>
            <person name="Lucas S."/>
            <person name="Del Rio T.G."/>
            <person name="Tice H."/>
            <person name="Deshpande S."/>
            <person name="Cheng J.F."/>
            <person name="Tapia R."/>
            <person name="Han C."/>
            <person name="Goodwin L."/>
            <person name="Pitluck S."/>
            <person name="Liolios K."/>
            <person name="Mavromatis K."/>
            <person name="Mikhailova N."/>
            <person name="Pati A."/>
            <person name="Chen A."/>
            <person name="Palaniappan K."/>
            <person name="Land M."/>
            <person name="Hauser L."/>
            <person name="Chang Y.J."/>
            <person name="Jeffries C.D."/>
            <person name="Brambilla E."/>
            <person name="Rohde M."/>
            <person name="Goker M."/>
            <person name="Tindall B.J."/>
            <person name="Woyke T."/>
            <person name="Bristow J."/>
            <person name="Eisen J.A."/>
            <person name="Markowitz V."/>
            <person name="Hugenholtz P."/>
            <person name="Kyrpides N.C."/>
            <person name="Klenk H.P."/>
            <person name="Lapidus A."/>
        </authorList>
    </citation>
    <scope>NUCLEOTIDE SEQUENCE [LARGE SCALE GENOMIC DNA]</scope>
    <source>
        <strain evidence="11">DSM 17093 / CIP 108686 / LMG 22925 / RQ-24</strain>
    </source>
</reference>
<dbReference type="GO" id="GO:0051213">
    <property type="term" value="F:dioxygenase activity"/>
    <property type="evidence" value="ECO:0007669"/>
    <property type="project" value="UniProtKB-KW"/>
</dbReference>
<keyword evidence="11" id="KW-1185">Reference proteome</keyword>
<dbReference type="STRING" id="649638.Trad_1887"/>
<dbReference type="PANTHER" id="PTHR21366">
    <property type="entry name" value="GLYOXALASE FAMILY PROTEIN"/>
    <property type="match status" value="1"/>
</dbReference>
<comment type="cofactor">
    <cofactor evidence="1 8">
        <name>Fe(2+)</name>
        <dbReference type="ChEBI" id="CHEBI:29033"/>
    </cofactor>
</comment>
<name>D7CQL9_TRURR</name>
<evidence type="ECO:0000256" key="2">
    <source>
        <dbReference type="ARBA" id="ARBA00008784"/>
    </source>
</evidence>
<evidence type="ECO:0000256" key="6">
    <source>
        <dbReference type="ARBA" id="ARBA00023002"/>
    </source>
</evidence>
<keyword evidence="3" id="KW-0479">Metal-binding</keyword>
<dbReference type="KEGG" id="tra:Trad_1887"/>
<dbReference type="HOGENOM" id="CLU_052361_3_0_0"/>
<protein>
    <submittedName>
        <fullName evidence="10">3,4-dihydroxyphenylacetate 2,3-dioxygenase</fullName>
    </submittedName>
</protein>
<reference evidence="11" key="1">
    <citation type="submission" date="2010-05" db="EMBL/GenBank/DDBJ databases">
        <title>The complete genome of Truepera radiovictris DSM 17093.</title>
        <authorList>
            <consortium name="US DOE Joint Genome Institute (JGI-PGF)"/>
            <person name="Lucas S."/>
            <person name="Copeland A."/>
            <person name="Lapidus A."/>
            <person name="Glavina del Rio T."/>
            <person name="Dalin E."/>
            <person name="Tice H."/>
            <person name="Bruce D."/>
            <person name="Goodwin L."/>
            <person name="Pitluck S."/>
            <person name="Kyrpides N."/>
            <person name="Mavromatis K."/>
            <person name="Ovchinnikova G."/>
            <person name="Munk A.C."/>
            <person name="Detter J.C."/>
            <person name="Han C."/>
            <person name="Tapia R."/>
            <person name="Land M."/>
            <person name="Hauser L."/>
            <person name="Markowitz V."/>
            <person name="Cheng J.-F."/>
            <person name="Hugenholtz P."/>
            <person name="Woyke T."/>
            <person name="Wu D."/>
            <person name="Tindall B."/>
            <person name="Pomrenke H.G."/>
            <person name="Brambilla E."/>
            <person name="Klenk H.-P."/>
            <person name="Eisen J.A."/>
        </authorList>
    </citation>
    <scope>NUCLEOTIDE SEQUENCE [LARGE SCALE GENOMIC DNA]</scope>
    <source>
        <strain evidence="11">DSM 17093 / CIP 108686 / LMG 22925 / RQ-24</strain>
    </source>
</reference>
<dbReference type="Proteomes" id="UP000000379">
    <property type="component" value="Chromosome"/>
</dbReference>
<dbReference type="InterPro" id="IPR029068">
    <property type="entry name" value="Glyas_Bleomycin-R_OHBP_Dase"/>
</dbReference>
<sequence length="326" mass="36445">MPVRAAGEPPFNIVRCAYVTLGVTDLARSRDFYVDALGLTETEATGEAVYLRGLEERSHHSIVLVQRASPEAHALGFKVASEGDLDALEAFFAARGLPASWTERHAQGRTLAVRDPFGVPLEFYARMDGAERLLQRYGLYRGAQIMRLDHLNLFAAELQQTHEFYAELGFRTTEYTETEGPDPRLWAVWMHRKGNVHDVALTNGRGPRLHHVGVWTASVMSILHACDVLATTGHVDKLERGPGRHGISNAFFLYLRDPDGHRVELFASDYLTVDPDLEPLRWTLDDPQRQTLWGHAAPASWFEEGTPFAGTAVREPALRARPVVAR</sequence>
<gene>
    <name evidence="10" type="ordered locus">Trad_1887</name>
</gene>
<keyword evidence="4 8" id="KW-0058">Aromatic hydrocarbons catabolism</keyword>
<comment type="similarity">
    <text evidence="2 8">Belongs to the extradiol ring-cleavage dioxygenase family.</text>
</comment>
<evidence type="ECO:0000256" key="4">
    <source>
        <dbReference type="ARBA" id="ARBA00022797"/>
    </source>
</evidence>
<evidence type="ECO:0000256" key="8">
    <source>
        <dbReference type="RuleBase" id="RU000683"/>
    </source>
</evidence>
<dbReference type="AlphaFoldDB" id="D7CQL9"/>
<evidence type="ECO:0000256" key="5">
    <source>
        <dbReference type="ARBA" id="ARBA00022964"/>
    </source>
</evidence>
<dbReference type="eggNOG" id="COG0346">
    <property type="taxonomic scope" value="Bacteria"/>
</dbReference>
<feature type="domain" description="VOC" evidence="9">
    <location>
        <begin position="147"/>
        <end position="268"/>
    </location>
</feature>
<dbReference type="PROSITE" id="PS51819">
    <property type="entry name" value="VOC"/>
    <property type="match status" value="2"/>
</dbReference>
<keyword evidence="6 8" id="KW-0560">Oxidoreductase</keyword>
<organism evidence="10 11">
    <name type="scientific">Truepera radiovictrix (strain DSM 17093 / CIP 108686 / LMG 22925 / RQ-24)</name>
    <dbReference type="NCBI Taxonomy" id="649638"/>
    <lineage>
        <taxon>Bacteria</taxon>
        <taxon>Thermotogati</taxon>
        <taxon>Deinococcota</taxon>
        <taxon>Deinococci</taxon>
        <taxon>Trueperales</taxon>
        <taxon>Trueperaceae</taxon>
        <taxon>Truepera</taxon>
    </lineage>
</organism>
<dbReference type="EMBL" id="CP002049">
    <property type="protein sequence ID" value="ADI15003.1"/>
    <property type="molecule type" value="Genomic_DNA"/>
</dbReference>
<dbReference type="SUPFAM" id="SSF54593">
    <property type="entry name" value="Glyoxalase/Bleomycin resistance protein/Dihydroxybiphenyl dioxygenase"/>
    <property type="match status" value="1"/>
</dbReference>
<accession>D7CQL9</accession>
<dbReference type="InterPro" id="IPR011981">
    <property type="entry name" value="DHPA_dOase_Mn/Fe"/>
</dbReference>
<feature type="domain" description="VOC" evidence="9">
    <location>
        <begin position="15"/>
        <end position="126"/>
    </location>
</feature>
<dbReference type="Gene3D" id="3.10.180.10">
    <property type="entry name" value="2,3-Dihydroxybiphenyl 1,2-Dioxygenase, domain 1"/>
    <property type="match status" value="2"/>
</dbReference>
<proteinExistence type="inferred from homology"/>
<dbReference type="OrthoDB" id="9803142at2"/>
<dbReference type="InterPro" id="IPR000486">
    <property type="entry name" value="Xdiol_ring_cleave_dOase_1/2"/>
</dbReference>
<evidence type="ECO:0000256" key="7">
    <source>
        <dbReference type="ARBA" id="ARBA00023004"/>
    </source>
</evidence>
<dbReference type="PROSITE" id="PS00082">
    <property type="entry name" value="EXTRADIOL_DIOXYGENAS"/>
    <property type="match status" value="1"/>
</dbReference>
<evidence type="ECO:0000313" key="11">
    <source>
        <dbReference type="Proteomes" id="UP000000379"/>
    </source>
</evidence>
<keyword evidence="7 8" id="KW-0408">Iron</keyword>
<dbReference type="GO" id="GO:0008198">
    <property type="term" value="F:ferrous iron binding"/>
    <property type="evidence" value="ECO:0007669"/>
    <property type="project" value="InterPro"/>
</dbReference>
<dbReference type="InterPro" id="IPR037523">
    <property type="entry name" value="VOC_core"/>
</dbReference>
<dbReference type="Pfam" id="PF00903">
    <property type="entry name" value="Glyoxalase"/>
    <property type="match status" value="2"/>
</dbReference>
<evidence type="ECO:0000256" key="1">
    <source>
        <dbReference type="ARBA" id="ARBA00001954"/>
    </source>
</evidence>
<keyword evidence="5 8" id="KW-0223">Dioxygenase</keyword>